<evidence type="ECO:0000256" key="5">
    <source>
        <dbReference type="ARBA" id="ARBA00022989"/>
    </source>
</evidence>
<feature type="domain" description="ABC3 transporter permease C-terminal" evidence="8">
    <location>
        <begin position="69"/>
        <end position="186"/>
    </location>
</feature>
<feature type="transmembrane region" description="Helical" evidence="7">
    <location>
        <begin position="204"/>
        <end position="224"/>
    </location>
</feature>
<evidence type="ECO:0000256" key="1">
    <source>
        <dbReference type="ARBA" id="ARBA00004651"/>
    </source>
</evidence>
<keyword evidence="5 7" id="KW-1133">Transmembrane helix</keyword>
<feature type="transmembrane region" description="Helical" evidence="7">
    <location>
        <begin position="549"/>
        <end position="576"/>
    </location>
</feature>
<dbReference type="GO" id="GO:0098797">
    <property type="term" value="C:plasma membrane protein complex"/>
    <property type="evidence" value="ECO:0007669"/>
    <property type="project" value="TreeGrafter"/>
</dbReference>
<reference evidence="10" key="1">
    <citation type="submission" date="2009-09" db="EMBL/GenBank/DDBJ databases">
        <title>The complete genome of Kribbella flavida DSM 17836.</title>
        <authorList>
            <consortium name="US DOE Joint Genome Institute (JGI-PGF)"/>
            <person name="Lucas S."/>
            <person name="Copeland A."/>
            <person name="Lapidus A."/>
            <person name="Glavina del Rio T."/>
            <person name="Dalin E."/>
            <person name="Tice H."/>
            <person name="Bruce D."/>
            <person name="Goodwin L."/>
            <person name="Pitluck S."/>
            <person name="Kyrpides N."/>
            <person name="Mavromatis K."/>
            <person name="Ivanova N."/>
            <person name="Saunders E."/>
            <person name="Brettin T."/>
            <person name="Detter J.C."/>
            <person name="Han C."/>
            <person name="Larimer F."/>
            <person name="Land M."/>
            <person name="Hauser L."/>
            <person name="Markowitz V."/>
            <person name="Cheng J.-F."/>
            <person name="Hugenholtz P."/>
            <person name="Woyke T."/>
            <person name="Wu D."/>
            <person name="Pukall R."/>
            <person name="Klenk H.-P."/>
            <person name="Eisen J.A."/>
        </authorList>
    </citation>
    <scope>NUCLEOTIDE SEQUENCE [LARGE SCALE GENOMIC DNA]</scope>
    <source>
        <strain evidence="10">DSM 17836 / JCM 10339 / NBRC 14399</strain>
    </source>
</reference>
<keyword evidence="10" id="KW-1185">Reference proteome</keyword>
<dbReference type="EMBL" id="CP001736">
    <property type="protein sequence ID" value="ADB35485.1"/>
    <property type="molecule type" value="Genomic_DNA"/>
</dbReference>
<dbReference type="KEGG" id="kfl:Kfla_6488"/>
<evidence type="ECO:0000313" key="9">
    <source>
        <dbReference type="EMBL" id="ADB35485.1"/>
    </source>
</evidence>
<evidence type="ECO:0000256" key="3">
    <source>
        <dbReference type="ARBA" id="ARBA00022475"/>
    </source>
</evidence>
<feature type="transmembrane region" description="Helical" evidence="7">
    <location>
        <begin position="59"/>
        <end position="89"/>
    </location>
</feature>
<comment type="subcellular location">
    <subcellularLocation>
        <location evidence="1">Cell membrane</location>
        <topology evidence="1">Multi-pass membrane protein</topology>
    </subcellularLocation>
</comment>
<sequence length="634" mass="65133">MSLGAVRDRWHLFAGAVVAVAFGVGLVQSALQVMAATDPPQVPPGLSGPERAKLRDGYAGAATLMGMSVMLAVFLTVFVVSTTFGFAVVQRRRELGLLRLVGAQRGTLRLMLLGEAAVLGLVGTAAGVPIGLVGTWAQSKLLIELGMLPSSFHAPWEQGALWAAAMIGVGTAVVGAFAAAWRASRIGALDALADLPRTLPVMTGWRWFWGLSAAGFTGLMVIAAQAAGDFVAGLMIALVVMISGSVALSQLSPVVVPLAGRLPALVLRGNVVTDLARAGVLHAVRRSAATAAPLIVLVGLLAGLWGVFGSLAKAVGEEQRQLITAELVVGGAVPPDPRIAATSVQTTVPVTIVRTAGKKKQTTYSEAVGIDPAGYQRTHTLRARKGSLDKLTGATIAIGPGMATEGYKLGSSVTAVIGTQRLTLKVVALMPETLDVTEHFFVPRALVCAPASRCAEARTETLVRVAAGTDPAELAQALAAQGEVRTVREWAEAKGAAEQRDDTGIFAVLMGLAGVYAAVAVVNAVVMAAADRRREFALARMAGCTRRQVVGIATVESITVVVVGVLLGALVVGAALAGIAAGTAELYGVVVVAVPWRLLGLISAAALVVVGCTAALSAWTTTRFSPITVLSGRE</sequence>
<feature type="transmembrane region" description="Helical" evidence="7">
    <location>
        <begin position="596"/>
        <end position="619"/>
    </location>
</feature>
<comment type="similarity">
    <text evidence="2">Belongs to the ABC-4 integral membrane protein family. LolC/E subfamily.</text>
</comment>
<evidence type="ECO:0000256" key="2">
    <source>
        <dbReference type="ARBA" id="ARBA00005236"/>
    </source>
</evidence>
<dbReference type="eggNOG" id="COG0577">
    <property type="taxonomic scope" value="Bacteria"/>
</dbReference>
<reference evidence="9 10" key="2">
    <citation type="journal article" date="2010" name="Stand. Genomic Sci.">
        <title>Complete genome sequence of Kribbella flavida type strain (IFO 14399).</title>
        <authorList>
            <person name="Pukall R."/>
            <person name="Lapidus A."/>
            <person name="Glavina Del Rio T."/>
            <person name="Copeland A."/>
            <person name="Tice H."/>
            <person name="Cheng J.-F."/>
            <person name="Lucas S."/>
            <person name="Chen F."/>
            <person name="Nolan M."/>
            <person name="LaButti K."/>
            <person name="Pati A."/>
            <person name="Ivanova N."/>
            <person name="Mavrommatis K."/>
            <person name="Mikhailova N."/>
            <person name="Pitluck S."/>
            <person name="Bruce D."/>
            <person name="Goodwin L."/>
            <person name="Land M."/>
            <person name="Hauser L."/>
            <person name="Chang Y.-J."/>
            <person name="Jeffries C.D."/>
            <person name="Chen A."/>
            <person name="Palaniappan K."/>
            <person name="Chain P."/>
            <person name="Rohde M."/>
            <person name="Goeker M."/>
            <person name="Bristow J."/>
            <person name="Eisen J.A."/>
            <person name="Markowitz V."/>
            <person name="Hugenholtz P."/>
            <person name="Kyrpides N.C."/>
            <person name="Klenk H.-P."/>
            <person name="Brettin T."/>
        </authorList>
    </citation>
    <scope>NUCLEOTIDE SEQUENCE [LARGE SCALE GENOMIC DNA]</scope>
    <source>
        <strain evidence="10">DSM 17836 / JCM 10339 / NBRC 14399</strain>
    </source>
</reference>
<dbReference type="Proteomes" id="UP000007967">
    <property type="component" value="Chromosome"/>
</dbReference>
<proteinExistence type="inferred from homology"/>
<dbReference type="InterPro" id="IPR003838">
    <property type="entry name" value="ABC3_permease_C"/>
</dbReference>
<dbReference type="InterPro" id="IPR051447">
    <property type="entry name" value="Lipoprotein-release_system"/>
</dbReference>
<dbReference type="AlphaFoldDB" id="D2PYB7"/>
<evidence type="ECO:0000256" key="6">
    <source>
        <dbReference type="ARBA" id="ARBA00023136"/>
    </source>
</evidence>
<evidence type="ECO:0000256" key="7">
    <source>
        <dbReference type="SAM" id="Phobius"/>
    </source>
</evidence>
<accession>D2PYB7</accession>
<dbReference type="GO" id="GO:0044874">
    <property type="term" value="P:lipoprotein localization to outer membrane"/>
    <property type="evidence" value="ECO:0007669"/>
    <property type="project" value="TreeGrafter"/>
</dbReference>
<name>D2PYB7_KRIFD</name>
<dbReference type="Pfam" id="PF02687">
    <property type="entry name" value="FtsX"/>
    <property type="match status" value="2"/>
</dbReference>
<feature type="transmembrane region" description="Helical" evidence="7">
    <location>
        <begin position="504"/>
        <end position="528"/>
    </location>
</feature>
<organism evidence="9 10">
    <name type="scientific">Kribbella flavida (strain DSM 17836 / JCM 10339 / NBRC 14399)</name>
    <dbReference type="NCBI Taxonomy" id="479435"/>
    <lineage>
        <taxon>Bacteria</taxon>
        <taxon>Bacillati</taxon>
        <taxon>Actinomycetota</taxon>
        <taxon>Actinomycetes</taxon>
        <taxon>Propionibacteriales</taxon>
        <taxon>Kribbellaceae</taxon>
        <taxon>Kribbella</taxon>
    </lineage>
</organism>
<feature type="transmembrane region" description="Helical" evidence="7">
    <location>
        <begin position="159"/>
        <end position="183"/>
    </location>
</feature>
<dbReference type="PANTHER" id="PTHR30489">
    <property type="entry name" value="LIPOPROTEIN-RELEASING SYSTEM TRANSMEMBRANE PROTEIN LOLE"/>
    <property type="match status" value="1"/>
</dbReference>
<feature type="transmembrane region" description="Helical" evidence="7">
    <location>
        <begin position="291"/>
        <end position="312"/>
    </location>
</feature>
<protein>
    <recommendedName>
        <fullName evidence="8">ABC3 transporter permease C-terminal domain-containing protein</fullName>
    </recommendedName>
</protein>
<evidence type="ECO:0000256" key="4">
    <source>
        <dbReference type="ARBA" id="ARBA00022692"/>
    </source>
</evidence>
<feature type="transmembrane region" description="Helical" evidence="7">
    <location>
        <begin position="230"/>
        <end position="251"/>
    </location>
</feature>
<gene>
    <name evidence="9" type="ordered locus">Kfla_6488</name>
</gene>
<evidence type="ECO:0000259" key="8">
    <source>
        <dbReference type="Pfam" id="PF02687"/>
    </source>
</evidence>
<keyword evidence="3" id="KW-1003">Cell membrane</keyword>
<keyword evidence="6 7" id="KW-0472">Membrane</keyword>
<dbReference type="PANTHER" id="PTHR30489:SF0">
    <property type="entry name" value="LIPOPROTEIN-RELEASING SYSTEM TRANSMEMBRANE PROTEIN LOLE"/>
    <property type="match status" value="1"/>
</dbReference>
<dbReference type="STRING" id="479435.Kfla_6488"/>
<evidence type="ECO:0000313" key="10">
    <source>
        <dbReference type="Proteomes" id="UP000007967"/>
    </source>
</evidence>
<keyword evidence="4 7" id="KW-0812">Transmembrane</keyword>
<dbReference type="HOGENOM" id="CLU_012341_2_1_11"/>
<feature type="transmembrane region" description="Helical" evidence="7">
    <location>
        <begin position="110"/>
        <end position="139"/>
    </location>
</feature>
<feature type="domain" description="ABC3 transporter permease C-terminal" evidence="8">
    <location>
        <begin position="508"/>
        <end position="626"/>
    </location>
</feature>